<evidence type="ECO:0000313" key="3">
    <source>
        <dbReference type="Proteomes" id="UP001148125"/>
    </source>
</evidence>
<dbReference type="SMART" id="SM00530">
    <property type="entry name" value="HTH_XRE"/>
    <property type="match status" value="1"/>
</dbReference>
<dbReference type="InterPro" id="IPR010982">
    <property type="entry name" value="Lambda_DNA-bd_dom_sf"/>
</dbReference>
<accession>A0ABT5VEU6</accession>
<dbReference type="SUPFAM" id="SSF47413">
    <property type="entry name" value="lambda repressor-like DNA-binding domains"/>
    <property type="match status" value="1"/>
</dbReference>
<gene>
    <name evidence="2" type="ORF">N7Z68_11375</name>
</gene>
<evidence type="ECO:0000313" key="2">
    <source>
        <dbReference type="EMBL" id="MDE5413981.1"/>
    </source>
</evidence>
<organism evidence="2 3">
    <name type="scientific">Alkalihalobacterium chitinilyticum</name>
    <dbReference type="NCBI Taxonomy" id="2980103"/>
    <lineage>
        <taxon>Bacteria</taxon>
        <taxon>Bacillati</taxon>
        <taxon>Bacillota</taxon>
        <taxon>Bacilli</taxon>
        <taxon>Bacillales</taxon>
        <taxon>Bacillaceae</taxon>
        <taxon>Alkalihalobacterium</taxon>
    </lineage>
</organism>
<sequence length="114" mass="13129">MKKNPILYNTFGKVIKLMRLNKEMTQQELAEGADLSIRYVIAIEKGEQNPTLDVVYSLAKALDTSPSMIWKEVEIRCLSYRLSSDRLGAHPTLLREKAFASTHQRGLLSRWCRF</sequence>
<dbReference type="RefSeq" id="WP_275118599.1">
    <property type="nucleotide sequence ID" value="NZ_JAOTPO010000007.1"/>
</dbReference>
<name>A0ABT5VEU6_9BACI</name>
<dbReference type="EMBL" id="JAOTPO010000007">
    <property type="protein sequence ID" value="MDE5413981.1"/>
    <property type="molecule type" value="Genomic_DNA"/>
</dbReference>
<comment type="caution">
    <text evidence="2">The sequence shown here is derived from an EMBL/GenBank/DDBJ whole genome shotgun (WGS) entry which is preliminary data.</text>
</comment>
<dbReference type="PROSITE" id="PS50943">
    <property type="entry name" value="HTH_CROC1"/>
    <property type="match status" value="1"/>
</dbReference>
<feature type="domain" description="HTH cro/C1-type" evidence="1">
    <location>
        <begin position="15"/>
        <end position="69"/>
    </location>
</feature>
<dbReference type="CDD" id="cd00093">
    <property type="entry name" value="HTH_XRE"/>
    <property type="match status" value="1"/>
</dbReference>
<dbReference type="Pfam" id="PF01381">
    <property type="entry name" value="HTH_3"/>
    <property type="match status" value="1"/>
</dbReference>
<proteinExistence type="predicted"/>
<reference evidence="2" key="1">
    <citation type="submission" date="2024-05" db="EMBL/GenBank/DDBJ databases">
        <title>Alkalihalobacillus sp. strain MEB203 novel alkaliphilic bacterium from Lonar Lake, India.</title>
        <authorList>
            <person name="Joshi A."/>
            <person name="Thite S."/>
            <person name="Mengade P."/>
        </authorList>
    </citation>
    <scope>NUCLEOTIDE SEQUENCE</scope>
    <source>
        <strain evidence="2">MEB 203</strain>
    </source>
</reference>
<dbReference type="Proteomes" id="UP001148125">
    <property type="component" value="Unassembled WGS sequence"/>
</dbReference>
<protein>
    <submittedName>
        <fullName evidence="2">Helix-turn-helix domain-containing protein</fullName>
    </submittedName>
</protein>
<dbReference type="Gene3D" id="1.10.260.40">
    <property type="entry name" value="lambda repressor-like DNA-binding domains"/>
    <property type="match status" value="1"/>
</dbReference>
<keyword evidence="3" id="KW-1185">Reference proteome</keyword>
<dbReference type="InterPro" id="IPR001387">
    <property type="entry name" value="Cro/C1-type_HTH"/>
</dbReference>
<evidence type="ECO:0000259" key="1">
    <source>
        <dbReference type="PROSITE" id="PS50943"/>
    </source>
</evidence>